<dbReference type="GO" id="GO:0008270">
    <property type="term" value="F:zinc ion binding"/>
    <property type="evidence" value="ECO:0007669"/>
    <property type="project" value="InterPro"/>
</dbReference>
<gene>
    <name evidence="8" type="ORF">Sango_1727700</name>
</gene>
<keyword evidence="6" id="KW-0106">Calcium</keyword>
<protein>
    <submittedName>
        <fullName evidence="8">Metalloendoproteinase 1</fullName>
    </submittedName>
</protein>
<feature type="binding site" evidence="6">
    <location>
        <position position="120"/>
    </location>
    <ligand>
        <name>Ca(2+)</name>
        <dbReference type="ChEBI" id="CHEBI:29108"/>
        <label>3</label>
    </ligand>
</feature>
<dbReference type="GO" id="GO:0004222">
    <property type="term" value="F:metalloendopeptidase activity"/>
    <property type="evidence" value="ECO:0007669"/>
    <property type="project" value="InterPro"/>
</dbReference>
<accession>A0AAE2BS37</accession>
<evidence type="ECO:0000313" key="9">
    <source>
        <dbReference type="Proteomes" id="UP001289374"/>
    </source>
</evidence>
<feature type="binding site" evidence="6">
    <location>
        <position position="108"/>
    </location>
    <ligand>
        <name>Zn(2+)</name>
        <dbReference type="ChEBI" id="CHEBI:29105"/>
        <label>1</label>
    </ligand>
</feature>
<dbReference type="GO" id="GO:0031012">
    <property type="term" value="C:extracellular matrix"/>
    <property type="evidence" value="ECO:0007669"/>
    <property type="project" value="InterPro"/>
</dbReference>
<dbReference type="GO" id="GO:0030198">
    <property type="term" value="P:extracellular matrix organization"/>
    <property type="evidence" value="ECO:0007669"/>
    <property type="project" value="TreeGrafter"/>
</dbReference>
<feature type="active site" evidence="5">
    <location>
        <position position="143"/>
    </location>
</feature>
<name>A0AAE2BS37_9LAMI</name>
<dbReference type="InterPro" id="IPR006026">
    <property type="entry name" value="Peptidase_Metallo"/>
</dbReference>
<evidence type="ECO:0000256" key="4">
    <source>
        <dbReference type="ARBA" id="ARBA00022833"/>
    </source>
</evidence>
<comment type="caution">
    <text evidence="8">The sequence shown here is derived from an EMBL/GenBank/DDBJ whole genome shotgun (WGS) entry which is preliminary data.</text>
</comment>
<evidence type="ECO:0000256" key="6">
    <source>
        <dbReference type="PIRSR" id="PIRSR621190-2"/>
    </source>
</evidence>
<dbReference type="InterPro" id="IPR033739">
    <property type="entry name" value="M10A_MMP"/>
</dbReference>
<dbReference type="PRINTS" id="PR00138">
    <property type="entry name" value="MATRIXIN"/>
</dbReference>
<keyword evidence="9" id="KW-1185">Reference proteome</keyword>
<feature type="binding site" evidence="6">
    <location>
        <position position="93"/>
    </location>
    <ligand>
        <name>Zn(2+)</name>
        <dbReference type="ChEBI" id="CHEBI:29105"/>
        <label>1</label>
    </ligand>
</feature>
<keyword evidence="2 6" id="KW-0479">Metal-binding</keyword>
<dbReference type="GO" id="GO:0006508">
    <property type="term" value="P:proteolysis"/>
    <property type="evidence" value="ECO:0007669"/>
    <property type="project" value="UniProtKB-KW"/>
</dbReference>
<feature type="binding site" evidence="6">
    <location>
        <position position="83"/>
    </location>
    <ligand>
        <name>Ca(2+)</name>
        <dbReference type="ChEBI" id="CHEBI:29108"/>
        <label>2</label>
    </ligand>
</feature>
<sequence length="186" mass="20735">MWGARYFQPLQKPRTLPPDPNLSLTLCFLPRRAQMASDKEKPHIFIPIRWTNCISSSILHATEIWASVSPFTFSYTPDYDQADIKISFQYRDHGDGNSFDGPKGILAHAFAPSDGRLHFDGDEKWVDGVTPGAFDLQTVGLHELGHVLGLGHTNDSGAVMYPYIGDGLRKVLGQDDIDGIKALYQF</sequence>
<keyword evidence="1" id="KW-0645">Protease</keyword>
<feature type="binding site" evidence="6">
    <location>
        <position position="152"/>
    </location>
    <ligand>
        <name>Zn(2+)</name>
        <dbReference type="ChEBI" id="CHEBI:29105"/>
        <label>2</label>
        <note>catalytic</note>
    </ligand>
</feature>
<feature type="binding site" evidence="6">
    <location>
        <position position="160"/>
    </location>
    <ligand>
        <name>Zn(2+)</name>
        <dbReference type="ChEBI" id="CHEBI:29105"/>
        <label>2</label>
        <note>catalytic</note>
    </ligand>
</feature>
<dbReference type="PANTHER" id="PTHR10201:SF213">
    <property type="entry name" value="METALLOENDOPROTEINASE 2-MMP-LIKE"/>
    <property type="match status" value="1"/>
</dbReference>
<dbReference type="PANTHER" id="PTHR10201">
    <property type="entry name" value="MATRIX METALLOPROTEINASE"/>
    <property type="match status" value="1"/>
</dbReference>
<dbReference type="InterPro" id="IPR021190">
    <property type="entry name" value="Pept_M10A"/>
</dbReference>
<feature type="binding site" evidence="6">
    <location>
        <position position="101"/>
    </location>
    <ligand>
        <name>Ca(2+)</name>
        <dbReference type="ChEBI" id="CHEBI:29108"/>
        <label>3</label>
    </ligand>
</feature>
<dbReference type="Proteomes" id="UP001289374">
    <property type="component" value="Unassembled WGS sequence"/>
</dbReference>
<dbReference type="AlphaFoldDB" id="A0AAE2BS37"/>
<dbReference type="CDD" id="cd04278">
    <property type="entry name" value="ZnMc_MMP"/>
    <property type="match status" value="1"/>
</dbReference>
<keyword evidence="3" id="KW-0378">Hydrolase</keyword>
<feature type="binding site" evidence="6">
    <location>
        <position position="95"/>
    </location>
    <ligand>
        <name>Zn(2+)</name>
        <dbReference type="ChEBI" id="CHEBI:29105"/>
        <label>1</label>
    </ligand>
</feature>
<keyword evidence="4 6" id="KW-0862">Zinc</keyword>
<reference evidence="8" key="2">
    <citation type="journal article" date="2024" name="Plant">
        <title>Genomic evolution and insights into agronomic trait innovations of Sesamum species.</title>
        <authorList>
            <person name="Miao H."/>
            <person name="Wang L."/>
            <person name="Qu L."/>
            <person name="Liu H."/>
            <person name="Sun Y."/>
            <person name="Le M."/>
            <person name="Wang Q."/>
            <person name="Wei S."/>
            <person name="Zheng Y."/>
            <person name="Lin W."/>
            <person name="Duan Y."/>
            <person name="Cao H."/>
            <person name="Xiong S."/>
            <person name="Wang X."/>
            <person name="Wei L."/>
            <person name="Li C."/>
            <person name="Ma Q."/>
            <person name="Ju M."/>
            <person name="Zhao R."/>
            <person name="Li G."/>
            <person name="Mu C."/>
            <person name="Tian Q."/>
            <person name="Mei H."/>
            <person name="Zhang T."/>
            <person name="Gao T."/>
            <person name="Zhang H."/>
        </authorList>
    </citation>
    <scope>NUCLEOTIDE SEQUENCE</scope>
    <source>
        <strain evidence="8">K16</strain>
    </source>
</reference>
<dbReference type="InterPro" id="IPR024079">
    <property type="entry name" value="MetalloPept_cat_dom_sf"/>
</dbReference>
<evidence type="ECO:0000313" key="8">
    <source>
        <dbReference type="EMBL" id="KAK4395734.1"/>
    </source>
</evidence>
<reference evidence="8" key="1">
    <citation type="submission" date="2020-06" db="EMBL/GenBank/DDBJ databases">
        <authorList>
            <person name="Li T."/>
            <person name="Hu X."/>
            <person name="Zhang T."/>
            <person name="Song X."/>
            <person name="Zhang H."/>
            <person name="Dai N."/>
            <person name="Sheng W."/>
            <person name="Hou X."/>
            <person name="Wei L."/>
        </authorList>
    </citation>
    <scope>NUCLEOTIDE SEQUENCE</scope>
    <source>
        <strain evidence="8">K16</strain>
        <tissue evidence="8">Leaf</tissue>
    </source>
</reference>
<evidence type="ECO:0000256" key="3">
    <source>
        <dbReference type="ARBA" id="ARBA00022801"/>
    </source>
</evidence>
<comment type="cofactor">
    <cofactor evidence="6">
        <name>Zn(2+)</name>
        <dbReference type="ChEBI" id="CHEBI:29105"/>
    </cofactor>
    <text evidence="6">Binds 2 Zn(2+) ions per subunit.</text>
</comment>
<dbReference type="EMBL" id="JACGWL010000009">
    <property type="protein sequence ID" value="KAK4395734.1"/>
    <property type="molecule type" value="Genomic_DNA"/>
</dbReference>
<evidence type="ECO:0000256" key="1">
    <source>
        <dbReference type="ARBA" id="ARBA00022670"/>
    </source>
</evidence>
<dbReference type="GO" id="GO:0030574">
    <property type="term" value="P:collagen catabolic process"/>
    <property type="evidence" value="ECO:0007669"/>
    <property type="project" value="TreeGrafter"/>
</dbReference>
<feature type="binding site" evidence="6">
    <location>
        <position position="100"/>
    </location>
    <ligand>
        <name>Ca(2+)</name>
        <dbReference type="ChEBI" id="CHEBI:29108"/>
        <label>3</label>
    </ligand>
</feature>
<feature type="binding site" evidence="6">
    <location>
        <position position="118"/>
    </location>
    <ligand>
        <name>Zn(2+)</name>
        <dbReference type="ChEBI" id="CHEBI:29105"/>
        <label>1</label>
    </ligand>
</feature>
<dbReference type="Pfam" id="PF00413">
    <property type="entry name" value="Peptidase_M10"/>
    <property type="match status" value="1"/>
</dbReference>
<feature type="binding site" evidence="6">
    <location>
        <position position="123"/>
    </location>
    <ligand>
        <name>Ca(2+)</name>
        <dbReference type="ChEBI" id="CHEBI:29108"/>
        <label>1</label>
    </ligand>
</feature>
<dbReference type="SMART" id="SM00235">
    <property type="entry name" value="ZnMc"/>
    <property type="match status" value="1"/>
</dbReference>
<evidence type="ECO:0000259" key="7">
    <source>
        <dbReference type="SMART" id="SM00235"/>
    </source>
</evidence>
<feature type="binding site" evidence="6">
    <location>
        <position position="146"/>
    </location>
    <ligand>
        <name>Zn(2+)</name>
        <dbReference type="ChEBI" id="CHEBI:29105"/>
        <label>2</label>
        <note>catalytic</note>
    </ligand>
</feature>
<proteinExistence type="predicted"/>
<organism evidence="8 9">
    <name type="scientific">Sesamum angolense</name>
    <dbReference type="NCBI Taxonomy" id="2727404"/>
    <lineage>
        <taxon>Eukaryota</taxon>
        <taxon>Viridiplantae</taxon>
        <taxon>Streptophyta</taxon>
        <taxon>Embryophyta</taxon>
        <taxon>Tracheophyta</taxon>
        <taxon>Spermatophyta</taxon>
        <taxon>Magnoliopsida</taxon>
        <taxon>eudicotyledons</taxon>
        <taxon>Gunneridae</taxon>
        <taxon>Pentapetalae</taxon>
        <taxon>asterids</taxon>
        <taxon>lamiids</taxon>
        <taxon>Lamiales</taxon>
        <taxon>Pedaliaceae</taxon>
        <taxon>Sesamum</taxon>
    </lineage>
</organism>
<evidence type="ECO:0000256" key="5">
    <source>
        <dbReference type="PIRSR" id="PIRSR621190-1"/>
    </source>
</evidence>
<feature type="binding site" evidence="6">
    <location>
        <position position="123"/>
    </location>
    <ligand>
        <name>Ca(2+)</name>
        <dbReference type="ChEBI" id="CHEBI:29108"/>
        <label>3</label>
    </ligand>
</feature>
<feature type="binding site" evidence="6">
    <location>
        <position position="142"/>
    </location>
    <ligand>
        <name>Zn(2+)</name>
        <dbReference type="ChEBI" id="CHEBI:29105"/>
        <label>2</label>
        <note>catalytic</note>
    </ligand>
</feature>
<dbReference type="Gene3D" id="3.40.390.10">
    <property type="entry name" value="Collagenase (Catalytic Domain)"/>
    <property type="match status" value="1"/>
</dbReference>
<comment type="cofactor">
    <cofactor evidence="6">
        <name>Ca(2+)</name>
        <dbReference type="ChEBI" id="CHEBI:29108"/>
    </cofactor>
    <text evidence="6">Can bind about 5 Ca(2+) ions per subunit.</text>
</comment>
<evidence type="ECO:0000256" key="2">
    <source>
        <dbReference type="ARBA" id="ARBA00022723"/>
    </source>
</evidence>
<dbReference type="InterPro" id="IPR001818">
    <property type="entry name" value="Pept_M10_metallopeptidase"/>
</dbReference>
<feature type="domain" description="Peptidase metallopeptidase" evidence="7">
    <location>
        <begin position="13"/>
        <end position="186"/>
    </location>
</feature>
<dbReference type="SUPFAM" id="SSF55486">
    <property type="entry name" value="Metalloproteases ('zincins'), catalytic domain"/>
    <property type="match status" value="1"/>
</dbReference>